<organism evidence="1 2">
    <name type="scientific">Puccinia striiformis f. sp. tritici</name>
    <dbReference type="NCBI Taxonomy" id="168172"/>
    <lineage>
        <taxon>Eukaryota</taxon>
        <taxon>Fungi</taxon>
        <taxon>Dikarya</taxon>
        <taxon>Basidiomycota</taxon>
        <taxon>Pucciniomycotina</taxon>
        <taxon>Pucciniomycetes</taxon>
        <taxon>Pucciniales</taxon>
        <taxon>Pucciniaceae</taxon>
        <taxon>Puccinia</taxon>
    </lineage>
</organism>
<accession>A0ACC0DW96</accession>
<dbReference type="EMBL" id="CM045878">
    <property type="protein sequence ID" value="KAI7940040.1"/>
    <property type="molecule type" value="Genomic_DNA"/>
</dbReference>
<keyword evidence="2" id="KW-1185">Reference proteome</keyword>
<evidence type="ECO:0000313" key="2">
    <source>
        <dbReference type="Proteomes" id="UP001060170"/>
    </source>
</evidence>
<sequence>MDNPIEELACVVLSVTEPSSAEVFRNIDKYFTEDVALFYPIFNQIYNRNGRENLKAAYQWRKTFTFNSKIKFNAIMVSKDQTQATLDITSTFRLRLLPIKAFDPQINFIIRS</sequence>
<dbReference type="Proteomes" id="UP001060170">
    <property type="component" value="Chromosome 14"/>
</dbReference>
<protein>
    <submittedName>
        <fullName evidence="1">Uncharacterized protein</fullName>
    </submittedName>
</protein>
<name>A0ACC0DW96_9BASI</name>
<reference evidence="1 2" key="3">
    <citation type="journal article" date="2022" name="Microbiol. Spectr.">
        <title>Folding features and dynamics of 3D genome architecture in plant fungal pathogens.</title>
        <authorList>
            <person name="Xia C."/>
        </authorList>
    </citation>
    <scope>NUCLEOTIDE SEQUENCE [LARGE SCALE GENOMIC DNA]</scope>
    <source>
        <strain evidence="1 2">93-210</strain>
    </source>
</reference>
<reference evidence="2" key="1">
    <citation type="journal article" date="2018" name="BMC Genomics">
        <title>Genomic insights into host adaptation between the wheat stripe rust pathogen (Puccinia striiformis f. sp. tritici) and the barley stripe rust pathogen (Puccinia striiformis f. sp. hordei).</title>
        <authorList>
            <person name="Xia C."/>
            <person name="Wang M."/>
            <person name="Yin C."/>
            <person name="Cornejo O.E."/>
            <person name="Hulbert S.H."/>
            <person name="Chen X."/>
        </authorList>
    </citation>
    <scope>NUCLEOTIDE SEQUENCE [LARGE SCALE GENOMIC DNA]</scope>
    <source>
        <strain evidence="2">93-210</strain>
    </source>
</reference>
<gene>
    <name evidence="1" type="ORF">MJO28_013692</name>
</gene>
<comment type="caution">
    <text evidence="1">The sequence shown here is derived from an EMBL/GenBank/DDBJ whole genome shotgun (WGS) entry which is preliminary data.</text>
</comment>
<proteinExistence type="predicted"/>
<reference evidence="2" key="2">
    <citation type="journal article" date="2018" name="Mol. Plant Microbe Interact.">
        <title>Genome sequence resources for the wheat stripe rust pathogen (Puccinia striiformis f. sp. tritici) and the barley stripe rust pathogen (Puccinia striiformis f. sp. hordei).</title>
        <authorList>
            <person name="Xia C."/>
            <person name="Wang M."/>
            <person name="Yin C."/>
            <person name="Cornejo O.E."/>
            <person name="Hulbert S.H."/>
            <person name="Chen X."/>
        </authorList>
    </citation>
    <scope>NUCLEOTIDE SEQUENCE [LARGE SCALE GENOMIC DNA]</scope>
    <source>
        <strain evidence="2">93-210</strain>
    </source>
</reference>
<evidence type="ECO:0000313" key="1">
    <source>
        <dbReference type="EMBL" id="KAI7940040.1"/>
    </source>
</evidence>